<dbReference type="PROSITE" id="PS52004">
    <property type="entry name" value="KS3_2"/>
    <property type="match status" value="1"/>
</dbReference>
<keyword evidence="3" id="KW-0808">Transferase</keyword>
<evidence type="ECO:0000256" key="5">
    <source>
        <dbReference type="PROSITE-ProRule" id="PRU01363"/>
    </source>
</evidence>
<dbReference type="Pfam" id="PF02801">
    <property type="entry name" value="Ketoacyl-synt_C"/>
    <property type="match status" value="1"/>
</dbReference>
<comment type="caution">
    <text evidence="8">The sequence shown here is derived from an EMBL/GenBank/DDBJ whole genome shotgun (WGS) entry which is preliminary data.</text>
</comment>
<dbReference type="PROSITE" id="PS00012">
    <property type="entry name" value="PHOSPHOPANTETHEINE"/>
    <property type="match status" value="1"/>
</dbReference>
<dbReference type="Gene3D" id="3.40.47.10">
    <property type="match status" value="1"/>
</dbReference>
<feature type="domain" description="Ketosynthase family 3 (KS3)" evidence="6">
    <location>
        <begin position="8"/>
        <end position="428"/>
    </location>
</feature>
<dbReference type="InterPro" id="IPR001031">
    <property type="entry name" value="Thioesterase"/>
</dbReference>
<feature type="region of interest" description="C-terminal hotdog fold" evidence="5">
    <location>
        <begin position="1018"/>
        <end position="1167"/>
    </location>
</feature>
<dbReference type="SMART" id="SM00822">
    <property type="entry name" value="PKS_KR"/>
    <property type="match status" value="1"/>
</dbReference>
<dbReference type="SUPFAM" id="SSF53901">
    <property type="entry name" value="Thiolase-like"/>
    <property type="match status" value="1"/>
</dbReference>
<reference evidence="8" key="1">
    <citation type="submission" date="2023-03" db="EMBL/GenBank/DDBJ databases">
        <title>Massive genome expansion in bonnet fungi (Mycena s.s.) driven by repeated elements and novel gene families across ecological guilds.</title>
        <authorList>
            <consortium name="Lawrence Berkeley National Laboratory"/>
            <person name="Harder C.B."/>
            <person name="Miyauchi S."/>
            <person name="Viragh M."/>
            <person name="Kuo A."/>
            <person name="Thoen E."/>
            <person name="Andreopoulos B."/>
            <person name="Lu D."/>
            <person name="Skrede I."/>
            <person name="Drula E."/>
            <person name="Henrissat B."/>
            <person name="Morin E."/>
            <person name="Kohler A."/>
            <person name="Barry K."/>
            <person name="LaButti K."/>
            <person name="Morin E."/>
            <person name="Salamov A."/>
            <person name="Lipzen A."/>
            <person name="Mereny Z."/>
            <person name="Hegedus B."/>
            <person name="Baldrian P."/>
            <person name="Stursova M."/>
            <person name="Weitz H."/>
            <person name="Taylor A."/>
            <person name="Grigoriev I.V."/>
            <person name="Nagy L.G."/>
            <person name="Martin F."/>
            <person name="Kauserud H."/>
        </authorList>
    </citation>
    <scope>NUCLEOTIDE SEQUENCE</scope>
    <source>
        <strain evidence="8">CBHHK002</strain>
    </source>
</reference>
<dbReference type="InterPro" id="IPR029063">
    <property type="entry name" value="SAM-dependent_MTases_sf"/>
</dbReference>
<dbReference type="PANTHER" id="PTHR45681:SF6">
    <property type="entry name" value="POLYKETIDE SYNTHASE 37"/>
    <property type="match status" value="1"/>
</dbReference>
<dbReference type="InterPro" id="IPR016035">
    <property type="entry name" value="Acyl_Trfase/lysoPLipase"/>
</dbReference>
<dbReference type="Gene3D" id="3.40.366.10">
    <property type="entry name" value="Malonyl-Coenzyme A Acyl Carrier Protein, domain 2"/>
    <property type="match status" value="1"/>
</dbReference>
<dbReference type="GO" id="GO:0044550">
    <property type="term" value="P:secondary metabolite biosynthetic process"/>
    <property type="evidence" value="ECO:0007669"/>
    <property type="project" value="UniProtKB-ARBA"/>
</dbReference>
<accession>A0AAD7ET65</accession>
<dbReference type="InterPro" id="IPR049900">
    <property type="entry name" value="PKS_mFAS_DH"/>
</dbReference>
<dbReference type="InterPro" id="IPR032821">
    <property type="entry name" value="PKS_assoc"/>
</dbReference>
<dbReference type="InterPro" id="IPR014043">
    <property type="entry name" value="Acyl_transferase_dom"/>
</dbReference>
<name>A0AAD7ET65_9AGAR</name>
<dbReference type="InterPro" id="IPR029058">
    <property type="entry name" value="AB_hydrolase_fold"/>
</dbReference>
<dbReference type="Pfam" id="PF14765">
    <property type="entry name" value="PS-DH"/>
    <property type="match status" value="1"/>
</dbReference>
<evidence type="ECO:0000256" key="1">
    <source>
        <dbReference type="ARBA" id="ARBA00022450"/>
    </source>
</evidence>
<dbReference type="InterPro" id="IPR014030">
    <property type="entry name" value="Ketoacyl_synth_N"/>
</dbReference>
<dbReference type="Pfam" id="PF16197">
    <property type="entry name" value="KAsynt_C_assoc"/>
    <property type="match status" value="1"/>
</dbReference>
<dbReference type="SUPFAM" id="SSF50129">
    <property type="entry name" value="GroES-like"/>
    <property type="match status" value="1"/>
</dbReference>
<dbReference type="InterPro" id="IPR014031">
    <property type="entry name" value="Ketoacyl_synth_C"/>
</dbReference>
<evidence type="ECO:0000256" key="2">
    <source>
        <dbReference type="ARBA" id="ARBA00022553"/>
    </source>
</evidence>
<evidence type="ECO:0000259" key="7">
    <source>
        <dbReference type="PROSITE" id="PS52019"/>
    </source>
</evidence>
<dbReference type="SMART" id="SM00826">
    <property type="entry name" value="PKS_DH"/>
    <property type="match status" value="1"/>
</dbReference>
<evidence type="ECO:0000259" key="6">
    <source>
        <dbReference type="PROSITE" id="PS52004"/>
    </source>
</evidence>
<evidence type="ECO:0000256" key="4">
    <source>
        <dbReference type="ARBA" id="ARBA00023268"/>
    </source>
</evidence>
<keyword evidence="2" id="KW-0597">Phosphoprotein</keyword>
<keyword evidence="4" id="KW-0511">Multifunctional enzyme</keyword>
<dbReference type="InterPro" id="IPR020807">
    <property type="entry name" value="PKS_DH"/>
</dbReference>
<dbReference type="InterPro" id="IPR016036">
    <property type="entry name" value="Malonyl_transacylase_ACP-bd"/>
</dbReference>
<dbReference type="GO" id="GO:0006633">
    <property type="term" value="P:fatty acid biosynthetic process"/>
    <property type="evidence" value="ECO:0007669"/>
    <property type="project" value="InterPro"/>
</dbReference>
<dbReference type="Pfam" id="PF00975">
    <property type="entry name" value="Thioesterase"/>
    <property type="match status" value="1"/>
</dbReference>
<dbReference type="GO" id="GO:0004315">
    <property type="term" value="F:3-oxoacyl-[acyl-carrier-protein] synthase activity"/>
    <property type="evidence" value="ECO:0007669"/>
    <property type="project" value="InterPro"/>
</dbReference>
<dbReference type="InterPro" id="IPR006162">
    <property type="entry name" value="Ppantetheine_attach_site"/>
</dbReference>
<dbReference type="Gene3D" id="3.10.129.110">
    <property type="entry name" value="Polyketide synthase dehydratase"/>
    <property type="match status" value="1"/>
</dbReference>
<dbReference type="Pfam" id="PF13489">
    <property type="entry name" value="Methyltransf_23"/>
    <property type="match status" value="1"/>
</dbReference>
<keyword evidence="1" id="KW-0596">Phosphopantetheine</keyword>
<dbReference type="SUPFAM" id="SSF53474">
    <property type="entry name" value="alpha/beta-Hydrolases"/>
    <property type="match status" value="1"/>
</dbReference>
<dbReference type="InterPro" id="IPR057326">
    <property type="entry name" value="KR_dom"/>
</dbReference>
<gene>
    <name evidence="8" type="ORF">DFH08DRAFT_112863</name>
</gene>
<dbReference type="InterPro" id="IPR013968">
    <property type="entry name" value="PKS_KR"/>
</dbReference>
<dbReference type="InterPro" id="IPR050444">
    <property type="entry name" value="Polyketide_Synthase"/>
</dbReference>
<dbReference type="Pfam" id="PF00109">
    <property type="entry name" value="ketoacyl-synt"/>
    <property type="match status" value="1"/>
</dbReference>
<dbReference type="Gene3D" id="3.40.50.720">
    <property type="entry name" value="NAD(P)-binding Rossmann-like Domain"/>
    <property type="match status" value="1"/>
</dbReference>
<dbReference type="SUPFAM" id="SSF55048">
    <property type="entry name" value="Probable ACP-binding domain of malonyl-CoA ACP transacylase"/>
    <property type="match status" value="1"/>
</dbReference>
<evidence type="ECO:0000256" key="3">
    <source>
        <dbReference type="ARBA" id="ARBA00022679"/>
    </source>
</evidence>
<dbReference type="InterPro" id="IPR001227">
    <property type="entry name" value="Ac_transferase_dom_sf"/>
</dbReference>
<dbReference type="SUPFAM" id="SSF51735">
    <property type="entry name" value="NAD(P)-binding Rossmann-fold domains"/>
    <property type="match status" value="1"/>
</dbReference>
<dbReference type="PROSITE" id="PS52019">
    <property type="entry name" value="PKS_MFAS_DH"/>
    <property type="match status" value="1"/>
</dbReference>
<evidence type="ECO:0000313" key="9">
    <source>
        <dbReference type="Proteomes" id="UP001218218"/>
    </source>
</evidence>
<protein>
    <submittedName>
        <fullName evidence="8">Polyketide synthase</fullName>
    </submittedName>
</protein>
<feature type="region of interest" description="N-terminal hotdog fold" evidence="5">
    <location>
        <begin position="885"/>
        <end position="1004"/>
    </location>
</feature>
<feature type="active site" description="Proton acceptor; for dehydratase activity" evidence="5">
    <location>
        <position position="924"/>
    </location>
</feature>
<dbReference type="CDD" id="cd00833">
    <property type="entry name" value="PKS"/>
    <property type="match status" value="1"/>
</dbReference>
<dbReference type="SUPFAM" id="SSF53335">
    <property type="entry name" value="S-adenosyl-L-methionine-dependent methyltransferases"/>
    <property type="match status" value="2"/>
</dbReference>
<organism evidence="8 9">
    <name type="scientific">Mycena albidolilacea</name>
    <dbReference type="NCBI Taxonomy" id="1033008"/>
    <lineage>
        <taxon>Eukaryota</taxon>
        <taxon>Fungi</taxon>
        <taxon>Dikarya</taxon>
        <taxon>Basidiomycota</taxon>
        <taxon>Agaricomycotina</taxon>
        <taxon>Agaricomycetes</taxon>
        <taxon>Agaricomycetidae</taxon>
        <taxon>Agaricales</taxon>
        <taxon>Marasmiineae</taxon>
        <taxon>Mycenaceae</taxon>
        <taxon>Mycena</taxon>
    </lineage>
</organism>
<feature type="active site" description="Proton donor; for dehydratase activity" evidence="5">
    <location>
        <position position="1078"/>
    </location>
</feature>
<dbReference type="InterPro" id="IPR020841">
    <property type="entry name" value="PKS_Beta-ketoAc_synthase_dom"/>
</dbReference>
<dbReference type="EMBL" id="JARIHO010000014">
    <property type="protein sequence ID" value="KAJ7350571.1"/>
    <property type="molecule type" value="Genomic_DNA"/>
</dbReference>
<dbReference type="Pfam" id="PF00698">
    <property type="entry name" value="Acyl_transf_1"/>
    <property type="match status" value="1"/>
</dbReference>
<dbReference type="Proteomes" id="UP001218218">
    <property type="component" value="Unassembled WGS sequence"/>
</dbReference>
<dbReference type="PROSITE" id="PS00606">
    <property type="entry name" value="KS3_1"/>
    <property type="match status" value="1"/>
</dbReference>
<dbReference type="Gene3D" id="3.40.50.1820">
    <property type="entry name" value="alpha/beta hydrolase"/>
    <property type="match status" value="1"/>
</dbReference>
<dbReference type="InterPro" id="IPR011032">
    <property type="entry name" value="GroES-like_sf"/>
</dbReference>
<dbReference type="InterPro" id="IPR036291">
    <property type="entry name" value="NAD(P)-bd_dom_sf"/>
</dbReference>
<dbReference type="Gene3D" id="3.40.50.150">
    <property type="entry name" value="Vaccinia Virus protein VP39"/>
    <property type="match status" value="2"/>
</dbReference>
<dbReference type="PANTHER" id="PTHR45681">
    <property type="entry name" value="POLYKETIDE SYNTHASE 44-RELATED"/>
    <property type="match status" value="1"/>
</dbReference>
<sequence length="2849" mass="309026">MSEPSNAPKPIAVVGISAEFPSGTLSEANFDHQSFFDFLLSGQDATERVPKERFNIEGWQGSHLGQVLPEEACFLKNVHLFDHFEFGISSKDALTMGVATRKLVEHAFLALLDSGINSRSQNVGAYTSGIAFDLLSSADADEFDVRDGFGGGAAAVANRVSYQLDLLGPSIPVDTACSSSLMALHLGVQALRTGDCEAAVIGGSQVNQRFLDWIFYSQLSILAPGGKSVPFDASADGFGRGEAVVVLVIKLLEDAIRDGDKIYATVLNTAVNSTGSAGPVKTPIAESQAAAMLTAYKGIGRSPKEVDFVECHATGTAVGDPVEANWVGNYFKRDSELVIGSVKGNIGHTEITSFLSSFTKVCGMFATNTIPPQANYKSPNPAIHWDEYNMRVPTGVEEFKTINASGKRLVSINASGLLGANGHVIVESPPPKAQQVTPLPKGKPVLLVAAGLSPRSATTIAADLTKLASEIPEELPALSNIFGRRARQLTWRTAAVSTSDGPFVFPAPRFVPRGAPPIVFVFSGQGPQHIEMGRQLFKMYPAFRDSILRMDKVHVEVAGTSIVNELGFFGDARPKEALPDTWPVTLTVPSIAMIQMALVDLFAAFGIRPNMVFGHSAGEAAMSYASGAVPQELAMEIAIRRSRAMTVVEGSGGMAAVSCIPSVAREIIRGVLLEAGPGDVLELGCYNAPEAVTISGTQAMLDKAVAVAQSRGMFARQIKARVPGHCSLLEPCKERYVEEMEIAFSRYPGSHVPKVPTYSTQTGARWEKEFTPEYMWNNGRVPVQFEQTVTAVVGEMPEAIFIEVGPHPALSSYISGMGAKPDKVLCPMRRIKKVTEFNEITDLLLCVGNLSALGVNTINFNAVNATDALEISKPLPAYPFAPKSMPFYSENSRLAVKQKRARKGPLNYETLAMNALTHPDLAEHVIKGEPILPATGFFEMMFEEGARTIWDIELRSLLPLLPEKVLDVQVKSDGHAWSIVSSQGLGRNSRLHATGFMTTEVMDKDLGPIDLASIRSRCTPADISNLYAVLNSTAAFGPLYRRIEACYEGDHEILFQVRGRAPELTEHYNYVFHPSVLDSCIHGLLHPVFTGNADKSVFYLPSHIGRVILYDRAVENGIPDTLYSYVVPHDWTPESVACDAFIVNEQGERLVTLINCVLSKHWAGAVPTRPDTSYESIYQPLGLPASEFVLPRLKQQDYAFLDDAITPVDVKAVNGHANGYANGHANDHVNGNANVHVNGNANGHVNGNANGYVNGNVNGVVATLNVESKIFQEIAQSITSDQAELKPSAILGLFAASLDPSVAAIHQIFDLAVKSGKQVFRLLDIGDATGSLHKLLTALASEYPTLRLDYTACGHEHSSDVRKASFNVDSVSKQAGLSPNTYDLVIETQTLGFATELDRSLEYLNRLLVPGGFLIALEVNGIPQTPGAKWIDHVFSPQGRWSGLRSGKQHHRWTPSEWEGQLAKANFRVVDGIQNVESSLFLTLRAQKPSLPLISSSSSSPATAAQPIIFSFETSRALDLQQIALGAMSSGGPPAQIWIEATSGTFDGAVATGFARSLMRELVAVEIRLALFDSSWSAESRVAAIQQLSGLASLEPEVAIDSSGVALVPRFRSYAPRAPETLDHSKYWAVEQPNTVVQAAPPLPGPNHVLVQISFLSAVEGGLQGIVGTVARTRSSQWQAGARVVAVVPSTRSNFVVVHEGQISEIPKTADEQNAASVALLLVFAALGLRLDSRPLKSLQQIQVVVLHTGKFASSVARVLEFLGVNALLIAPSLPLILPRLSPGDVILGGLPAESARTIPRINGVSVFNWEDSDQGALASVAQNPWLVGTTIDAHLIRALPAVSVDALSLTPAQLLPSTFDVSRTLTLADDKFYVIVGGIGSLGLQVAIWMYRKGARHIAVTSRTGVARLAGPKNRSLRGAVDYLQSLPDLDLRLEACDATSVEALTTLVSSLDHPIAGCILTAAVLADRLYLKQDAESFPVPFKPKTDAYFALEKVIAIDKLDFLLAISSVASFGAAGQTNYASANTGIEYLTARYPNAWAFVSPGIADSNVGFDLFTSANSHIEMWESSTYNSYEICLCLEDGLLRMANGERISLYVPNLNWDAIYTSVSESPLYNHLVKIDAAQDELEVEDPYEVLQEIVLKFVDASEDEFEKNVPLTSYGLDSLSAARMSTALKPYMSITQIQLLGDLSLEDLVLKMQNTKQTVVDEPMASTAERPFAWDALHQPGQTVLKLTIGSGTPLIILHGGAGDIAAFRATQEQFSTPLWAIQPTPEAPLDTVDTLAQFYFERIKEARPAGPYRIAGFSASSMVTLRLAQLLEANEDEIVQLTWVDHHPMIFTSPLHGFTADVQTFEDLILYGRKASVAMVADCCSRDSAPARRTYGDNLVAASEGRPSAANALESWEWIKKTTEMNLKQVVEFGGGWATWVATDAKTREVAARQRMVEEIAKVRAPMNVLVANWGLRSLLGLDWSDLGASQSQRDTPVLFFDSGHFDIFEKADFSRSLEFDWVDPQPQHELASMVHNPAMKDLGVMFKILDTMALRVMADTLKQNPRVGSEISRQRLHDVTEEFVRTQAQSTWTDEEYQRSKTLFPLYFETTDRISKVHPSIMESPAAAVGALYSDDMIDGFYRENRVFTSMNQEASKYFKALVSSPDSGKQRPLRVLEVGAGVGGLTKFLVEALCDIPGADVEYTVTDLSYSLASSLAESFTYKHMVAKMYDLSKTPAEQGLQLGHYDIITGLNVIHAVPDLNTTLVDLNSLLAPGGRLLIVDTDGTARSANPPRPGAIWNDFIWGSFQGWFGYTDDRAHCTIDEKEWRTRLAATGYSNVKVCHEDAGTCIMFEAVKA</sequence>
<dbReference type="SMART" id="SM00827">
    <property type="entry name" value="PKS_AT"/>
    <property type="match status" value="1"/>
</dbReference>
<dbReference type="Pfam" id="PF08659">
    <property type="entry name" value="KR"/>
    <property type="match status" value="1"/>
</dbReference>
<keyword evidence="9" id="KW-1185">Reference proteome</keyword>
<dbReference type="InterPro" id="IPR049551">
    <property type="entry name" value="PKS_DH_C"/>
</dbReference>
<dbReference type="SMART" id="SM00825">
    <property type="entry name" value="PKS_KS"/>
    <property type="match status" value="1"/>
</dbReference>
<dbReference type="InterPro" id="IPR018201">
    <property type="entry name" value="Ketoacyl_synth_AS"/>
</dbReference>
<feature type="domain" description="PKS/mFAS DH" evidence="7">
    <location>
        <begin position="885"/>
        <end position="1167"/>
    </location>
</feature>
<proteinExistence type="predicted"/>
<dbReference type="InterPro" id="IPR016039">
    <property type="entry name" value="Thiolase-like"/>
</dbReference>
<evidence type="ECO:0000313" key="8">
    <source>
        <dbReference type="EMBL" id="KAJ7350571.1"/>
    </source>
</evidence>
<dbReference type="SUPFAM" id="SSF52151">
    <property type="entry name" value="FabD/lysophospholipase-like"/>
    <property type="match status" value="1"/>
</dbReference>
<dbReference type="InterPro" id="IPR042104">
    <property type="entry name" value="PKS_dehydratase_sf"/>
</dbReference>